<dbReference type="InterPro" id="IPR056382">
    <property type="entry name" value="DHX34_Znf-C2H2"/>
</dbReference>
<evidence type="ECO:0000313" key="11">
    <source>
        <dbReference type="Proteomes" id="UP001153620"/>
    </source>
</evidence>
<sequence length="1154" mass="133879">MSRYDIDKSSNKKCRYSSPSDERKRQTSPKRSAENNADYSFLNHKNFFHRVLMGYNISEQMVDDPSDFWRFLTKYENLLKRNLQNVLEIQTEAPSNELLIPKTYNKNFLMNFKLKPSKHQLESRSYEDKDRSIDDKKIQIFLTIVRHYLDFKQKERFAKLKKLRKFQSSLPIAAYENEIVEATKNESILIIAGDTGCGKSTQVPQYLYNAGFDKIACTQPRRIACIGLSKRVSHEMLCEYGSTVGYQIRFERQKTKETKIIFITEGLLLRQLSDDESLTQYSVIIIDEIHERNLYGDFLLGICKCLLRARPEVKIILMSATININLFANFFDEENARIIEVPGRLFPIKLHYMPHLMNPNLRLESKSKTERLNPEPYIQIMSMIDKKYPRDEKGDLLIFVSGLNEIQSIVDAAKEYSQRNENNWIILSLHSTLSMQEQDKVFDYAPDKMRKCVISTNIAETSITIDGIRFVIDSGKMKEMTYDPSYKMQRLKEMWISKASAEQRKGRAGRTGPGICYRLYAESEFYELENYTKAEIHRVPLESLLLQMISMGLPNARLFPFIEPPSIDSIENSILALKQLEALTSDEKLTSLGRALSKIPAEVSLGKMLLIGSIFKQLQATLILAAILNVQSPFTNRAFRDSDCEKLRSDCESNHGDPITLLNLYREWLMVKKSYDSRDRDKICSKKWCQKRGLEEQRFYEITKLKNQLESLLRECKLLEDEKDEKLTNSERSIRAGERRYLGSLKRAHKMEGPRKKQLLKPNEDDMDEEVNDGHVDIRDVEFRLSMGSKIDNLVLNATASSGYDLIMLKLILMSGLYPKIAISDEFNQLKSMNEQFFHTKSKPYISMHPMSYFYKNFQELNISGSDTIEKTGLYKSKCPLSSSHQIVCYLSILETTKPYLMNSIRMPAAQTLLLFAQEIDCNLTFSRIIFDSWLAIDFPFPESGQTLVAKAAKLRKRWNQLLSLKLENEIESISKMGDFASLERDLADFMNTKIFYTFKRLLPADLKFLYKTVCNENLDALYLDPNPFSDSFSCIFNEVKGGVYVTENITYGCIEETDWSIQMEEEIFSTEFQCPGCDLIYNFTAIQKLQHQHVCKTVKNEAVDKEDLDKFLMPSTSNQKLFKCNVCKKEMYMKNIDILKHKKNCKTIVKEPK</sequence>
<evidence type="ECO:0000259" key="9">
    <source>
        <dbReference type="PROSITE" id="PS51194"/>
    </source>
</evidence>
<keyword evidence="5" id="KW-0067">ATP-binding</keyword>
<dbReference type="EC" id="3.6.4.13" evidence="1"/>
<reference evidence="10" key="1">
    <citation type="submission" date="2022-01" db="EMBL/GenBank/DDBJ databases">
        <authorList>
            <person name="King R."/>
        </authorList>
    </citation>
    <scope>NUCLEOTIDE SEQUENCE</scope>
</reference>
<keyword evidence="11" id="KW-1185">Reference proteome</keyword>
<dbReference type="InterPro" id="IPR002464">
    <property type="entry name" value="DNA/RNA_helicase_DEAH_CS"/>
</dbReference>
<dbReference type="PANTHER" id="PTHR18934:SF221">
    <property type="entry name" value="ATP-DEPENDENT RNA HELICASE DHX34-RELATED"/>
    <property type="match status" value="1"/>
</dbReference>
<evidence type="ECO:0000256" key="3">
    <source>
        <dbReference type="ARBA" id="ARBA00022801"/>
    </source>
</evidence>
<keyword evidence="6" id="KW-0175">Coiled coil</keyword>
<proteinExistence type="predicted"/>
<dbReference type="EMBL" id="OU895878">
    <property type="protein sequence ID" value="CAG9803204.1"/>
    <property type="molecule type" value="Genomic_DNA"/>
</dbReference>
<dbReference type="Pfam" id="PF21010">
    <property type="entry name" value="HA2_C"/>
    <property type="match status" value="1"/>
</dbReference>
<feature type="coiled-coil region" evidence="6">
    <location>
        <begin position="702"/>
        <end position="729"/>
    </location>
</feature>
<dbReference type="SMART" id="SM00847">
    <property type="entry name" value="HA2"/>
    <property type="match status" value="1"/>
</dbReference>
<evidence type="ECO:0000256" key="1">
    <source>
        <dbReference type="ARBA" id="ARBA00012552"/>
    </source>
</evidence>
<feature type="domain" description="Helicase ATP-binding" evidence="8">
    <location>
        <begin position="180"/>
        <end position="340"/>
    </location>
</feature>
<protein>
    <recommendedName>
        <fullName evidence="1">RNA helicase</fullName>
        <ecNumber evidence="1">3.6.4.13</ecNumber>
    </recommendedName>
</protein>
<evidence type="ECO:0000256" key="5">
    <source>
        <dbReference type="ARBA" id="ARBA00022840"/>
    </source>
</evidence>
<dbReference type="InterPro" id="IPR001650">
    <property type="entry name" value="Helicase_C-like"/>
</dbReference>
<dbReference type="FunFam" id="3.40.50.300:FF:000725">
    <property type="entry name" value="probable ATP-dependent RNA helicase DHX34"/>
    <property type="match status" value="1"/>
</dbReference>
<organism evidence="10 11">
    <name type="scientific">Chironomus riparius</name>
    <dbReference type="NCBI Taxonomy" id="315576"/>
    <lineage>
        <taxon>Eukaryota</taxon>
        <taxon>Metazoa</taxon>
        <taxon>Ecdysozoa</taxon>
        <taxon>Arthropoda</taxon>
        <taxon>Hexapoda</taxon>
        <taxon>Insecta</taxon>
        <taxon>Pterygota</taxon>
        <taxon>Neoptera</taxon>
        <taxon>Endopterygota</taxon>
        <taxon>Diptera</taxon>
        <taxon>Nematocera</taxon>
        <taxon>Chironomoidea</taxon>
        <taxon>Chironomidae</taxon>
        <taxon>Chironominae</taxon>
        <taxon>Chironomus</taxon>
    </lineage>
</organism>
<dbReference type="GO" id="GO:0005524">
    <property type="term" value="F:ATP binding"/>
    <property type="evidence" value="ECO:0007669"/>
    <property type="project" value="UniProtKB-KW"/>
</dbReference>
<dbReference type="PROSITE" id="PS51192">
    <property type="entry name" value="HELICASE_ATP_BIND_1"/>
    <property type="match status" value="1"/>
</dbReference>
<dbReference type="Gene3D" id="1.20.120.1080">
    <property type="match status" value="1"/>
</dbReference>
<dbReference type="Pfam" id="PF00270">
    <property type="entry name" value="DEAD"/>
    <property type="match status" value="1"/>
</dbReference>
<feature type="domain" description="Helicase C-terminal" evidence="9">
    <location>
        <begin position="383"/>
        <end position="552"/>
    </location>
</feature>
<dbReference type="SUPFAM" id="SSF52540">
    <property type="entry name" value="P-loop containing nucleoside triphosphate hydrolases"/>
    <property type="match status" value="1"/>
</dbReference>
<dbReference type="GO" id="GO:0003723">
    <property type="term" value="F:RNA binding"/>
    <property type="evidence" value="ECO:0007669"/>
    <property type="project" value="TreeGrafter"/>
</dbReference>
<dbReference type="InterPro" id="IPR014001">
    <property type="entry name" value="Helicase_ATP-bd"/>
</dbReference>
<dbReference type="InterPro" id="IPR048333">
    <property type="entry name" value="HA2_WH"/>
</dbReference>
<dbReference type="PROSITE" id="PS00690">
    <property type="entry name" value="DEAH_ATP_HELICASE"/>
    <property type="match status" value="1"/>
</dbReference>
<reference evidence="10" key="2">
    <citation type="submission" date="2022-10" db="EMBL/GenBank/DDBJ databases">
        <authorList>
            <consortium name="ENA_rothamsted_submissions"/>
            <consortium name="culmorum"/>
            <person name="King R."/>
        </authorList>
    </citation>
    <scope>NUCLEOTIDE SEQUENCE</scope>
</reference>
<dbReference type="Pfam" id="PF04408">
    <property type="entry name" value="WHD_HA2"/>
    <property type="match status" value="1"/>
</dbReference>
<dbReference type="Proteomes" id="UP001153620">
    <property type="component" value="Chromosome 2"/>
</dbReference>
<evidence type="ECO:0000256" key="7">
    <source>
        <dbReference type="SAM" id="MobiDB-lite"/>
    </source>
</evidence>
<gene>
    <name evidence="10" type="ORF">CHIRRI_LOCUS6105</name>
</gene>
<evidence type="ECO:0000256" key="2">
    <source>
        <dbReference type="ARBA" id="ARBA00022741"/>
    </source>
</evidence>
<dbReference type="OrthoDB" id="3363059at2759"/>
<dbReference type="SMART" id="SM00487">
    <property type="entry name" value="DEXDc"/>
    <property type="match status" value="1"/>
</dbReference>
<evidence type="ECO:0000256" key="4">
    <source>
        <dbReference type="ARBA" id="ARBA00022806"/>
    </source>
</evidence>
<keyword evidence="3" id="KW-0378">Hydrolase</keyword>
<dbReference type="PROSITE" id="PS51194">
    <property type="entry name" value="HELICASE_CTER"/>
    <property type="match status" value="1"/>
</dbReference>
<dbReference type="AlphaFoldDB" id="A0A9N9RQY2"/>
<dbReference type="Pfam" id="PF00271">
    <property type="entry name" value="Helicase_C"/>
    <property type="match status" value="1"/>
</dbReference>
<evidence type="ECO:0000313" key="10">
    <source>
        <dbReference type="EMBL" id="CAG9803204.1"/>
    </source>
</evidence>
<feature type="region of interest" description="Disordered" evidence="7">
    <location>
        <begin position="1"/>
        <end position="36"/>
    </location>
</feature>
<dbReference type="InterPro" id="IPR007502">
    <property type="entry name" value="Helicase-assoc_dom"/>
</dbReference>
<evidence type="ECO:0000259" key="8">
    <source>
        <dbReference type="PROSITE" id="PS51192"/>
    </source>
</evidence>
<dbReference type="SMART" id="SM00490">
    <property type="entry name" value="HELICc"/>
    <property type="match status" value="1"/>
</dbReference>
<dbReference type="GO" id="GO:0003724">
    <property type="term" value="F:RNA helicase activity"/>
    <property type="evidence" value="ECO:0007669"/>
    <property type="project" value="UniProtKB-EC"/>
</dbReference>
<keyword evidence="4" id="KW-0347">Helicase</keyword>
<feature type="compositionally biased region" description="Basic and acidic residues" evidence="7">
    <location>
        <begin position="1"/>
        <end position="10"/>
    </location>
</feature>
<dbReference type="PANTHER" id="PTHR18934">
    <property type="entry name" value="ATP-DEPENDENT RNA HELICASE"/>
    <property type="match status" value="1"/>
</dbReference>
<dbReference type="GO" id="GO:0016787">
    <property type="term" value="F:hydrolase activity"/>
    <property type="evidence" value="ECO:0007669"/>
    <property type="project" value="UniProtKB-KW"/>
</dbReference>
<dbReference type="Pfam" id="PF24485">
    <property type="entry name" value="zf-C2H2_DHX34"/>
    <property type="match status" value="1"/>
</dbReference>
<dbReference type="InterPro" id="IPR027417">
    <property type="entry name" value="P-loop_NTPase"/>
</dbReference>
<evidence type="ECO:0000256" key="6">
    <source>
        <dbReference type="SAM" id="Coils"/>
    </source>
</evidence>
<dbReference type="InterPro" id="IPR011709">
    <property type="entry name" value="DEAD-box_helicase_OB_fold"/>
</dbReference>
<dbReference type="Pfam" id="PF07717">
    <property type="entry name" value="OB_NTP_bind"/>
    <property type="match status" value="1"/>
</dbReference>
<name>A0A9N9RQY2_9DIPT</name>
<dbReference type="Gene3D" id="3.40.50.300">
    <property type="entry name" value="P-loop containing nucleotide triphosphate hydrolases"/>
    <property type="match status" value="2"/>
</dbReference>
<keyword evidence="2" id="KW-0547">Nucleotide-binding</keyword>
<dbReference type="FunFam" id="3.40.50.300:FF:000540">
    <property type="entry name" value="probable ATP-dependent RNA helicase DHX34"/>
    <property type="match status" value="1"/>
</dbReference>
<dbReference type="CDD" id="cd18791">
    <property type="entry name" value="SF2_C_RHA"/>
    <property type="match status" value="1"/>
</dbReference>
<accession>A0A9N9RQY2</accession>
<dbReference type="InterPro" id="IPR011545">
    <property type="entry name" value="DEAD/DEAH_box_helicase_dom"/>
</dbReference>